<proteinExistence type="predicted"/>
<dbReference type="EMBL" id="JASNRB020000008">
    <property type="protein sequence ID" value="MFJ1468863.1"/>
    <property type="molecule type" value="Genomic_DNA"/>
</dbReference>
<evidence type="ECO:0000313" key="1">
    <source>
        <dbReference type="EMBL" id="MFJ1468863.1"/>
    </source>
</evidence>
<keyword evidence="2" id="KW-1185">Reference proteome</keyword>
<accession>A0ACC7M9U0</accession>
<name>A0ACC7M9U0_9BURK</name>
<reference evidence="1" key="1">
    <citation type="submission" date="2024-11" db="EMBL/GenBank/DDBJ databases">
        <title>Description of Massilia orientalis sp. nov., isolated from rhizosphere soil of Ageratina adenophora.</title>
        <authorList>
            <person name="Wang Y."/>
        </authorList>
    </citation>
    <scope>NUCLEOTIDE SEQUENCE</scope>
    <source>
        <strain evidence="1">YIM B02787</strain>
    </source>
</reference>
<comment type="caution">
    <text evidence="1">The sequence shown here is derived from an EMBL/GenBank/DDBJ whole genome shotgun (WGS) entry which is preliminary data.</text>
</comment>
<organism evidence="1 2">
    <name type="scientific">Massilia orientalis</name>
    <dbReference type="NCBI Taxonomy" id="3050128"/>
    <lineage>
        <taxon>Bacteria</taxon>
        <taxon>Pseudomonadati</taxon>
        <taxon>Pseudomonadota</taxon>
        <taxon>Betaproteobacteria</taxon>
        <taxon>Burkholderiales</taxon>
        <taxon>Oxalobacteraceae</taxon>
        <taxon>Telluria group</taxon>
        <taxon>Massilia</taxon>
    </lineage>
</organism>
<protein>
    <submittedName>
        <fullName evidence="1">Uncharacterized protein</fullName>
    </submittedName>
</protein>
<gene>
    <name evidence="1" type="ORF">QPK29_014200</name>
</gene>
<sequence>MFNKKIAAVLPGSHVAQAADVTLPNVPCEPTRERYPDLNAASARQYKVRTGDNVTARQSHGGSGP</sequence>
<dbReference type="Proteomes" id="UP001168096">
    <property type="component" value="Unassembled WGS sequence"/>
</dbReference>
<evidence type="ECO:0000313" key="2">
    <source>
        <dbReference type="Proteomes" id="UP001168096"/>
    </source>
</evidence>